<gene>
    <name evidence="2" type="ORF">QBC46DRAFT_401949</name>
</gene>
<keyword evidence="1" id="KW-0812">Transmembrane</keyword>
<keyword evidence="1" id="KW-1133">Transmembrane helix</keyword>
<keyword evidence="1" id="KW-0472">Membrane</keyword>
<dbReference type="EMBL" id="MU854164">
    <property type="protein sequence ID" value="KAK3933508.1"/>
    <property type="molecule type" value="Genomic_DNA"/>
</dbReference>
<evidence type="ECO:0000256" key="1">
    <source>
        <dbReference type="SAM" id="Phobius"/>
    </source>
</evidence>
<reference evidence="3" key="1">
    <citation type="journal article" date="2023" name="Mol. Phylogenet. Evol.">
        <title>Genome-scale phylogeny and comparative genomics of the fungal order Sordariales.</title>
        <authorList>
            <person name="Hensen N."/>
            <person name="Bonometti L."/>
            <person name="Westerberg I."/>
            <person name="Brannstrom I.O."/>
            <person name="Guillou S."/>
            <person name="Cros-Aarteil S."/>
            <person name="Calhoun S."/>
            <person name="Haridas S."/>
            <person name="Kuo A."/>
            <person name="Mondo S."/>
            <person name="Pangilinan J."/>
            <person name="Riley R."/>
            <person name="LaButti K."/>
            <person name="Andreopoulos B."/>
            <person name="Lipzen A."/>
            <person name="Chen C."/>
            <person name="Yan M."/>
            <person name="Daum C."/>
            <person name="Ng V."/>
            <person name="Clum A."/>
            <person name="Steindorff A."/>
            <person name="Ohm R.A."/>
            <person name="Martin F."/>
            <person name="Silar P."/>
            <person name="Natvig D.O."/>
            <person name="Lalanne C."/>
            <person name="Gautier V."/>
            <person name="Ament-Velasquez S.L."/>
            <person name="Kruys A."/>
            <person name="Hutchinson M.I."/>
            <person name="Powell A.J."/>
            <person name="Barry K."/>
            <person name="Miller A.N."/>
            <person name="Grigoriev I.V."/>
            <person name="Debuchy R."/>
            <person name="Gladieux P."/>
            <person name="Hiltunen Thoren M."/>
            <person name="Johannesson H."/>
        </authorList>
    </citation>
    <scope>NUCLEOTIDE SEQUENCE [LARGE SCALE GENOMIC DNA]</scope>
    <source>
        <strain evidence="3">CBS 340.73</strain>
    </source>
</reference>
<comment type="caution">
    <text evidence="2">The sequence shown here is derived from an EMBL/GenBank/DDBJ whole genome shotgun (WGS) entry which is preliminary data.</text>
</comment>
<accession>A0AAN6MVW2</accession>
<dbReference type="Proteomes" id="UP001303473">
    <property type="component" value="Unassembled WGS sequence"/>
</dbReference>
<organism evidence="2 3">
    <name type="scientific">Diplogelasinospora grovesii</name>
    <dbReference type="NCBI Taxonomy" id="303347"/>
    <lineage>
        <taxon>Eukaryota</taxon>
        <taxon>Fungi</taxon>
        <taxon>Dikarya</taxon>
        <taxon>Ascomycota</taxon>
        <taxon>Pezizomycotina</taxon>
        <taxon>Sordariomycetes</taxon>
        <taxon>Sordariomycetidae</taxon>
        <taxon>Sordariales</taxon>
        <taxon>Diplogelasinosporaceae</taxon>
        <taxon>Diplogelasinospora</taxon>
    </lineage>
</organism>
<protein>
    <submittedName>
        <fullName evidence="2">Uncharacterized protein</fullName>
    </submittedName>
</protein>
<sequence>MWRNGIYSFLKMLRHRLPHSFEHMLTFIYMAYSIIGLLLKTVPVFEEIWIECLRDLARYRMAIEDECLRDRETWTTVSRG</sequence>
<proteinExistence type="predicted"/>
<evidence type="ECO:0000313" key="2">
    <source>
        <dbReference type="EMBL" id="KAK3933508.1"/>
    </source>
</evidence>
<name>A0AAN6MVW2_9PEZI</name>
<dbReference type="AlphaFoldDB" id="A0AAN6MVW2"/>
<feature type="transmembrane region" description="Helical" evidence="1">
    <location>
        <begin position="21"/>
        <end position="39"/>
    </location>
</feature>
<evidence type="ECO:0000313" key="3">
    <source>
        <dbReference type="Proteomes" id="UP001303473"/>
    </source>
</evidence>
<keyword evidence="3" id="KW-1185">Reference proteome</keyword>